<dbReference type="Pfam" id="PF14289">
    <property type="entry name" value="DUF4369"/>
    <property type="match status" value="1"/>
</dbReference>
<reference evidence="6" key="1">
    <citation type="journal article" date="2012" name="PLoS ONE">
        <title>Gene sets for utilization of primary and secondary nutrition supplies in the distal gut of endangered iberian lynx.</title>
        <authorList>
            <person name="Alcaide M."/>
            <person name="Messina E."/>
            <person name="Richter M."/>
            <person name="Bargiela R."/>
            <person name="Peplies J."/>
            <person name="Huws S.A."/>
            <person name="Newbold C.J."/>
            <person name="Golyshin P.N."/>
            <person name="Simon M.A."/>
            <person name="Lopez G."/>
            <person name="Yakimov M.M."/>
            <person name="Ferrer M."/>
        </authorList>
    </citation>
    <scope>NUCLEOTIDE SEQUENCE</scope>
</reference>
<dbReference type="CDD" id="cd02966">
    <property type="entry name" value="TlpA_like_family"/>
    <property type="match status" value="1"/>
</dbReference>
<dbReference type="InterPro" id="IPR017937">
    <property type="entry name" value="Thioredoxin_CS"/>
</dbReference>
<dbReference type="InterPro" id="IPR013766">
    <property type="entry name" value="Thioredoxin_domain"/>
</dbReference>
<dbReference type="GO" id="GO:0017004">
    <property type="term" value="P:cytochrome complex assembly"/>
    <property type="evidence" value="ECO:0007669"/>
    <property type="project" value="UniProtKB-KW"/>
</dbReference>
<evidence type="ECO:0000256" key="2">
    <source>
        <dbReference type="ARBA" id="ARBA00022748"/>
    </source>
</evidence>
<dbReference type="InterPro" id="IPR050553">
    <property type="entry name" value="Thioredoxin_ResA/DsbE_sf"/>
</dbReference>
<keyword evidence="4" id="KW-0676">Redox-active center</keyword>
<dbReference type="SUPFAM" id="SSF52833">
    <property type="entry name" value="Thioredoxin-like"/>
    <property type="match status" value="1"/>
</dbReference>
<dbReference type="InterPro" id="IPR036249">
    <property type="entry name" value="Thioredoxin-like_sf"/>
</dbReference>
<evidence type="ECO:0000259" key="5">
    <source>
        <dbReference type="PROSITE" id="PS51352"/>
    </source>
</evidence>
<dbReference type="Gene3D" id="3.40.30.10">
    <property type="entry name" value="Glutaredoxin"/>
    <property type="match status" value="1"/>
</dbReference>
<comment type="subcellular location">
    <subcellularLocation>
        <location evidence="1">Cell envelope</location>
    </subcellularLocation>
</comment>
<protein>
    <submittedName>
        <fullName evidence="6">Thioredoxin family protein</fullName>
    </submittedName>
</protein>
<keyword evidence="2" id="KW-0201">Cytochrome c-type biogenesis</keyword>
<evidence type="ECO:0000313" key="6">
    <source>
        <dbReference type="EMBL" id="EJX10888.1"/>
    </source>
</evidence>
<comment type="caution">
    <text evidence="6">The sequence shown here is derived from an EMBL/GenBank/DDBJ whole genome shotgun (WGS) entry which is preliminary data.</text>
</comment>
<name>J9H4A8_9ZZZZ</name>
<keyword evidence="3" id="KW-1015">Disulfide bond</keyword>
<proteinExistence type="predicted"/>
<dbReference type="Pfam" id="PF00578">
    <property type="entry name" value="AhpC-TSA"/>
    <property type="match status" value="1"/>
</dbReference>
<feature type="domain" description="Thioredoxin" evidence="5">
    <location>
        <begin position="241"/>
        <end position="388"/>
    </location>
</feature>
<dbReference type="AlphaFoldDB" id="J9H4A8"/>
<dbReference type="PANTHER" id="PTHR42852">
    <property type="entry name" value="THIOL:DISULFIDE INTERCHANGE PROTEIN DSBE"/>
    <property type="match status" value="1"/>
</dbReference>
<evidence type="ECO:0000256" key="1">
    <source>
        <dbReference type="ARBA" id="ARBA00004196"/>
    </source>
</evidence>
<dbReference type="PROSITE" id="PS00194">
    <property type="entry name" value="THIOREDOXIN_1"/>
    <property type="match status" value="1"/>
</dbReference>
<dbReference type="GO" id="GO:0030313">
    <property type="term" value="C:cell envelope"/>
    <property type="evidence" value="ECO:0007669"/>
    <property type="project" value="UniProtKB-SubCell"/>
</dbReference>
<dbReference type="PROSITE" id="PS51257">
    <property type="entry name" value="PROKAR_LIPOPROTEIN"/>
    <property type="match status" value="1"/>
</dbReference>
<gene>
    <name evidence="6" type="ORF">EVA_00393</name>
</gene>
<sequence length="399" mass="45678">MRIHTLFFTTIGLAACCALQAQKVCTIQGHIVKDSLRYTAAPIKKVFLNRIDEYDRTIAIDSAELKKGRFEFRYVIPTDEPIQLYGISGFDNGFPVFFVEPGEVKIEMPNGAYPNGATITGTPNNDLYTQYKELTQRSINEQSDSLKMLTSRYSKDYIDSKEGREQWLRIGAESVVRCNADRIDFLLDHNDSPLAPIMMEREIHYMLSNRYAEQLCNALSPVLKDHPYYRSFSNTVRALDLKVGHELPDITLPLIDGSKHKLSDYRGKFVLLDFWASWCGPCMREIPHLKQLYADTKAQQDKFVIISFSVDTKEKDWKKAIEAKGIQLEGWVHCSDLLGWRSPSAKFMGIEAIPQMILIDPEGKAISFSLRGEELVRRVKQILNGDLYYLNEPQVTEQK</sequence>
<evidence type="ECO:0000256" key="4">
    <source>
        <dbReference type="ARBA" id="ARBA00023284"/>
    </source>
</evidence>
<dbReference type="PROSITE" id="PS51352">
    <property type="entry name" value="THIOREDOXIN_2"/>
    <property type="match status" value="1"/>
</dbReference>
<evidence type="ECO:0000256" key="3">
    <source>
        <dbReference type="ARBA" id="ARBA00023157"/>
    </source>
</evidence>
<accession>J9H4A8</accession>
<dbReference type="PANTHER" id="PTHR42852:SF6">
    <property type="entry name" value="THIOL:DISULFIDE INTERCHANGE PROTEIN DSBE"/>
    <property type="match status" value="1"/>
</dbReference>
<dbReference type="InterPro" id="IPR000866">
    <property type="entry name" value="AhpC/TSA"/>
</dbReference>
<dbReference type="InterPro" id="IPR025380">
    <property type="entry name" value="DUF4369"/>
</dbReference>
<organism evidence="6">
    <name type="scientific">gut metagenome</name>
    <dbReference type="NCBI Taxonomy" id="749906"/>
    <lineage>
        <taxon>unclassified sequences</taxon>
        <taxon>metagenomes</taxon>
        <taxon>organismal metagenomes</taxon>
    </lineage>
</organism>
<dbReference type="EMBL" id="AMCI01000010">
    <property type="protein sequence ID" value="EJX10888.1"/>
    <property type="molecule type" value="Genomic_DNA"/>
</dbReference>